<evidence type="ECO:0000313" key="3">
    <source>
        <dbReference type="Proteomes" id="UP000028824"/>
    </source>
</evidence>
<dbReference type="Proteomes" id="UP000028824">
    <property type="component" value="Unassembled WGS sequence"/>
</dbReference>
<keyword evidence="1" id="KW-0812">Transmembrane</keyword>
<reference evidence="2 3" key="1">
    <citation type="submission" date="2014-03" db="EMBL/GenBank/DDBJ databases">
        <title>Genome of Paenirhodobacter enshiensis DW2-9.</title>
        <authorList>
            <person name="Wang D."/>
            <person name="Wang G."/>
        </authorList>
    </citation>
    <scope>NUCLEOTIDE SEQUENCE [LARGE SCALE GENOMIC DNA]</scope>
    <source>
        <strain evidence="2 3">DW2-9</strain>
    </source>
</reference>
<dbReference type="InterPro" id="IPR046130">
    <property type="entry name" value="DUF6127"/>
</dbReference>
<sequence>MPGDITMTTDELEDMLDRAARRGAKAALAELGLHDAQAATDINDMRSLIAAWREARSTAWQTMVRLGTTALFAMIATAVWLHLKGQILK</sequence>
<dbReference type="Pfam" id="PF19622">
    <property type="entry name" value="DUF6127"/>
    <property type="match status" value="1"/>
</dbReference>
<feature type="transmembrane region" description="Helical" evidence="1">
    <location>
        <begin position="63"/>
        <end position="83"/>
    </location>
</feature>
<comment type="caution">
    <text evidence="2">The sequence shown here is derived from an EMBL/GenBank/DDBJ whole genome shotgun (WGS) entry which is preliminary data.</text>
</comment>
<keyword evidence="3" id="KW-1185">Reference proteome</keyword>
<dbReference type="EMBL" id="JFZB01000054">
    <property type="protein sequence ID" value="KFI24319.1"/>
    <property type="molecule type" value="Genomic_DNA"/>
</dbReference>
<keyword evidence="1" id="KW-0472">Membrane</keyword>
<dbReference type="eggNOG" id="ENOG5032KYR">
    <property type="taxonomic scope" value="Bacteria"/>
</dbReference>
<protein>
    <submittedName>
        <fullName evidence="2">Uncharacterized protein</fullName>
    </submittedName>
</protein>
<proteinExistence type="predicted"/>
<keyword evidence="1" id="KW-1133">Transmembrane helix</keyword>
<dbReference type="AlphaFoldDB" id="A0A086XQL9"/>
<dbReference type="STRING" id="1105367.CG50_10730"/>
<name>A0A086XQL9_9RHOB</name>
<evidence type="ECO:0000313" key="2">
    <source>
        <dbReference type="EMBL" id="KFI24319.1"/>
    </source>
</evidence>
<gene>
    <name evidence="2" type="ORF">CG50_10730</name>
</gene>
<accession>A0A086XQL9</accession>
<evidence type="ECO:0000256" key="1">
    <source>
        <dbReference type="SAM" id="Phobius"/>
    </source>
</evidence>
<organism evidence="2 3">
    <name type="scientific">Paenirhodobacter enshiensis</name>
    <dbReference type="NCBI Taxonomy" id="1105367"/>
    <lineage>
        <taxon>Bacteria</taxon>
        <taxon>Pseudomonadati</taxon>
        <taxon>Pseudomonadota</taxon>
        <taxon>Alphaproteobacteria</taxon>
        <taxon>Rhodobacterales</taxon>
        <taxon>Rhodobacter group</taxon>
        <taxon>Paenirhodobacter</taxon>
    </lineage>
</organism>